<sequence length="169" mass="18052">MTFIIRYLYCTLLLAAPAGAADRDGDGVPDSKDACPETRASLASSNGCPVQANHADRVVLLFDSGSARLGPSQLRALRGWMTGWQGQKLLIRGHADERGMEGANLVLSRARAQAVVRVLTLEFGVDADRLSLQALGEREPLKDSPNGLAASRRVEVVASPITLELTKGE</sequence>
<dbReference type="Pfam" id="PF00691">
    <property type="entry name" value="OmpA"/>
    <property type="match status" value="1"/>
</dbReference>
<evidence type="ECO:0000313" key="4">
    <source>
        <dbReference type="EMBL" id="TKB49326.1"/>
    </source>
</evidence>
<comment type="caution">
    <text evidence="4">The sequence shown here is derived from an EMBL/GenBank/DDBJ whole genome shotgun (WGS) entry which is preliminary data.</text>
</comment>
<dbReference type="SUPFAM" id="SSF103647">
    <property type="entry name" value="TSP type-3 repeat"/>
    <property type="match status" value="1"/>
</dbReference>
<dbReference type="PROSITE" id="PS51123">
    <property type="entry name" value="OMPA_2"/>
    <property type="match status" value="1"/>
</dbReference>
<keyword evidence="1" id="KW-0472">Membrane</keyword>
<proteinExistence type="predicted"/>
<dbReference type="RefSeq" id="WP_136852694.1">
    <property type="nucleotide sequence ID" value="NZ_SWCI01000004.1"/>
</dbReference>
<dbReference type="EMBL" id="SWCI01000004">
    <property type="protein sequence ID" value="TKB49326.1"/>
    <property type="molecule type" value="Genomic_DNA"/>
</dbReference>
<dbReference type="InterPro" id="IPR050330">
    <property type="entry name" value="Bact_OuterMem_StrucFunc"/>
</dbReference>
<keyword evidence="5" id="KW-1185">Reference proteome</keyword>
<reference evidence="4 5" key="1">
    <citation type="submission" date="2019-04" db="EMBL/GenBank/DDBJ databases">
        <authorList>
            <person name="Hwang J.C."/>
        </authorList>
    </citation>
    <scope>NUCLEOTIDE SEQUENCE [LARGE SCALE GENOMIC DNA]</scope>
    <source>
        <strain evidence="4 5">IMCC35001</strain>
    </source>
</reference>
<dbReference type="Gene3D" id="3.30.1330.60">
    <property type="entry name" value="OmpA-like domain"/>
    <property type="match status" value="1"/>
</dbReference>
<name>A0A4U1BE67_9GAMM</name>
<organism evidence="4 5">
    <name type="scientific">Ferrimonas sediminicola</name>
    <dbReference type="NCBI Taxonomy" id="2569538"/>
    <lineage>
        <taxon>Bacteria</taxon>
        <taxon>Pseudomonadati</taxon>
        <taxon>Pseudomonadota</taxon>
        <taxon>Gammaproteobacteria</taxon>
        <taxon>Alteromonadales</taxon>
        <taxon>Ferrimonadaceae</taxon>
        <taxon>Ferrimonas</taxon>
    </lineage>
</organism>
<dbReference type="GO" id="GO:0016020">
    <property type="term" value="C:membrane"/>
    <property type="evidence" value="ECO:0007669"/>
    <property type="project" value="UniProtKB-UniRule"/>
</dbReference>
<feature type="domain" description="OmpA-like" evidence="3">
    <location>
        <begin position="51"/>
        <end position="162"/>
    </location>
</feature>
<dbReference type="PANTHER" id="PTHR30329:SF21">
    <property type="entry name" value="LIPOPROTEIN YIAD-RELATED"/>
    <property type="match status" value="1"/>
</dbReference>
<dbReference type="Proteomes" id="UP000305674">
    <property type="component" value="Unassembled WGS sequence"/>
</dbReference>
<dbReference type="PANTHER" id="PTHR30329">
    <property type="entry name" value="STATOR ELEMENT OF FLAGELLAR MOTOR COMPLEX"/>
    <property type="match status" value="1"/>
</dbReference>
<gene>
    <name evidence="4" type="ORF">FCL40_08300</name>
</gene>
<evidence type="ECO:0000259" key="3">
    <source>
        <dbReference type="PROSITE" id="PS51123"/>
    </source>
</evidence>
<dbReference type="AlphaFoldDB" id="A0A4U1BE67"/>
<feature type="chain" id="PRO_5020602620" evidence="2">
    <location>
        <begin position="21"/>
        <end position="169"/>
    </location>
</feature>
<evidence type="ECO:0000313" key="5">
    <source>
        <dbReference type="Proteomes" id="UP000305674"/>
    </source>
</evidence>
<dbReference type="InterPro" id="IPR028974">
    <property type="entry name" value="TSP_type-3_rpt"/>
</dbReference>
<evidence type="ECO:0000256" key="2">
    <source>
        <dbReference type="SAM" id="SignalP"/>
    </source>
</evidence>
<protein>
    <submittedName>
        <fullName evidence="4">OmpA family protein</fullName>
    </submittedName>
</protein>
<dbReference type="GO" id="GO:0005509">
    <property type="term" value="F:calcium ion binding"/>
    <property type="evidence" value="ECO:0007669"/>
    <property type="project" value="InterPro"/>
</dbReference>
<dbReference type="CDD" id="cd07185">
    <property type="entry name" value="OmpA_C-like"/>
    <property type="match status" value="1"/>
</dbReference>
<dbReference type="InterPro" id="IPR036737">
    <property type="entry name" value="OmpA-like_sf"/>
</dbReference>
<dbReference type="OrthoDB" id="9805832at2"/>
<keyword evidence="2" id="KW-0732">Signal</keyword>
<feature type="signal peptide" evidence="2">
    <location>
        <begin position="1"/>
        <end position="20"/>
    </location>
</feature>
<evidence type="ECO:0000256" key="1">
    <source>
        <dbReference type="PROSITE-ProRule" id="PRU00473"/>
    </source>
</evidence>
<dbReference type="InterPro" id="IPR006665">
    <property type="entry name" value="OmpA-like"/>
</dbReference>
<accession>A0A4U1BE67</accession>
<dbReference type="SUPFAM" id="SSF103088">
    <property type="entry name" value="OmpA-like"/>
    <property type="match status" value="1"/>
</dbReference>